<evidence type="ECO:0000313" key="3">
    <source>
        <dbReference type="Proteomes" id="UP001160148"/>
    </source>
</evidence>
<keyword evidence="3" id="KW-1185">Reference proteome</keyword>
<evidence type="ECO:0000259" key="1">
    <source>
        <dbReference type="Pfam" id="PF25273"/>
    </source>
</evidence>
<proteinExistence type="predicted"/>
<sequence length="159" mass="18316">MKNENQILVVAFDLQQCLPTPWLETSIAFYKRQLWTFNLTVHNMKNGQATCYVWDESKSKRGANEIGSNIFHYLINLPSEITHVILYSLDSCPGQNKNSIFLAMFIFALYHSNSIQVLEHKFLVPGHTRMECDSDHAQIEKERSTLIHLFIIPMIGLSS</sequence>
<dbReference type="PANTHER" id="PTHR10773:SF19">
    <property type="match status" value="1"/>
</dbReference>
<protein>
    <recommendedName>
        <fullName evidence="1">DUF7869 domain-containing protein</fullName>
    </recommendedName>
</protein>
<dbReference type="AlphaFoldDB" id="A0AAV0XUR3"/>
<dbReference type="PANTHER" id="PTHR10773">
    <property type="entry name" value="DNA-DIRECTED RNA POLYMERASES I, II, AND III SUBUNIT RPABC2"/>
    <property type="match status" value="1"/>
</dbReference>
<comment type="caution">
    <text evidence="2">The sequence shown here is derived from an EMBL/GenBank/DDBJ whole genome shotgun (WGS) entry which is preliminary data.</text>
</comment>
<organism evidence="2 3">
    <name type="scientific">Macrosiphum euphorbiae</name>
    <name type="common">potato aphid</name>
    <dbReference type="NCBI Taxonomy" id="13131"/>
    <lineage>
        <taxon>Eukaryota</taxon>
        <taxon>Metazoa</taxon>
        <taxon>Ecdysozoa</taxon>
        <taxon>Arthropoda</taxon>
        <taxon>Hexapoda</taxon>
        <taxon>Insecta</taxon>
        <taxon>Pterygota</taxon>
        <taxon>Neoptera</taxon>
        <taxon>Paraneoptera</taxon>
        <taxon>Hemiptera</taxon>
        <taxon>Sternorrhyncha</taxon>
        <taxon>Aphidomorpha</taxon>
        <taxon>Aphidoidea</taxon>
        <taxon>Aphididae</taxon>
        <taxon>Macrosiphini</taxon>
        <taxon>Macrosiphum</taxon>
    </lineage>
</organism>
<dbReference type="InterPro" id="IPR057191">
    <property type="entry name" value="DUF7869"/>
</dbReference>
<evidence type="ECO:0000313" key="2">
    <source>
        <dbReference type="EMBL" id="CAI6371394.1"/>
    </source>
</evidence>
<dbReference type="Pfam" id="PF25273">
    <property type="entry name" value="DUF7869"/>
    <property type="match status" value="1"/>
</dbReference>
<accession>A0AAV0XUR3</accession>
<dbReference type="Proteomes" id="UP001160148">
    <property type="component" value="Unassembled WGS sequence"/>
</dbReference>
<gene>
    <name evidence="2" type="ORF">MEUPH1_LOCUS25400</name>
</gene>
<name>A0AAV0XUR3_9HEMI</name>
<reference evidence="2 3" key="1">
    <citation type="submission" date="2023-01" db="EMBL/GenBank/DDBJ databases">
        <authorList>
            <person name="Whitehead M."/>
        </authorList>
    </citation>
    <scope>NUCLEOTIDE SEQUENCE [LARGE SCALE GENOMIC DNA]</scope>
</reference>
<feature type="domain" description="DUF7869" evidence="1">
    <location>
        <begin position="48"/>
        <end position="141"/>
    </location>
</feature>
<dbReference type="EMBL" id="CARXXK010000949">
    <property type="protein sequence ID" value="CAI6371394.1"/>
    <property type="molecule type" value="Genomic_DNA"/>
</dbReference>